<sequence length="513" mass="59283">MTILSNRSFKTKIIHGKQSDDNEYFNKTIIISTLLTIQLPIYIFITGYLKWYYTPAALLLSTWLIYSDIKSFRYSYHSQFIKKSIRKNRTTILMSMLASIAGFSLSGIGGIGYRHHDWHMTSTTLFHLIKEPWPVWFTPEYLGSEFGFKEPRPFIYYFSYYLPAAVIGKLFGWTAGRLALYAWTCFCSTLLFILIINYIKKQKASVKPLYYTLVPVYIFLMGGLDWWGHPLYHTGKDHPDLWTFPFVLLTNLRVLYWSPHHCLPVWLIAMVILHNVHSTTVIKLFLPTCVALLFWTPFGTVGLAPFIAWYLLSLFIHEKVTINIAAVVLSIFFVVIISTFLFSHSLSIPIQYTLTANWITDKSKRYLLFIITELAIPLILLLITSDKLKRTEVMFTGIAVSIIILVSPALRLGFWSDWCSRTGMASQFMLYVLVLKNVLTMNRSGRNFYIATSLIVISCFTSLGELNRAINEFKFDMRELPPDIRAYGGGTYVTNQVFGKPDSFFFTYLARRH</sequence>
<feature type="transmembrane region" description="Helical" evidence="1">
    <location>
        <begin position="24"/>
        <end position="45"/>
    </location>
</feature>
<feature type="transmembrane region" description="Helical" evidence="1">
    <location>
        <begin position="209"/>
        <end position="229"/>
    </location>
</feature>
<dbReference type="AlphaFoldDB" id="A0A1S2VJX8"/>
<dbReference type="Proteomes" id="UP000181790">
    <property type="component" value="Unassembled WGS sequence"/>
</dbReference>
<keyword evidence="1" id="KW-0472">Membrane</keyword>
<organism evidence="2 3">
    <name type="scientific">Arsenicibacter rosenii</name>
    <dbReference type="NCBI Taxonomy" id="1750698"/>
    <lineage>
        <taxon>Bacteria</taxon>
        <taxon>Pseudomonadati</taxon>
        <taxon>Bacteroidota</taxon>
        <taxon>Cytophagia</taxon>
        <taxon>Cytophagales</taxon>
        <taxon>Spirosomataceae</taxon>
        <taxon>Arsenicibacter</taxon>
    </lineage>
</organism>
<gene>
    <name evidence="2" type="ORF">BLX24_13040</name>
</gene>
<feature type="transmembrane region" description="Helical" evidence="1">
    <location>
        <begin position="90"/>
        <end position="113"/>
    </location>
</feature>
<reference evidence="2 3" key="1">
    <citation type="submission" date="2016-10" db="EMBL/GenBank/DDBJ databases">
        <title>Arsenicibacter rosenii gen. nov., sp. nov., an efficient arsenic-methylating bacterium isolated from an arsenic-contaminated paddy soil.</title>
        <authorList>
            <person name="Huang K."/>
        </authorList>
    </citation>
    <scope>NUCLEOTIDE SEQUENCE [LARGE SCALE GENOMIC DNA]</scope>
    <source>
        <strain evidence="2 3">SM-1</strain>
    </source>
</reference>
<protein>
    <submittedName>
        <fullName evidence="2">Uncharacterized protein</fullName>
    </submittedName>
</protein>
<keyword evidence="3" id="KW-1185">Reference proteome</keyword>
<dbReference type="EMBL" id="MORL01000006">
    <property type="protein sequence ID" value="OIN58496.1"/>
    <property type="molecule type" value="Genomic_DNA"/>
</dbReference>
<feature type="transmembrane region" description="Helical" evidence="1">
    <location>
        <begin position="395"/>
        <end position="414"/>
    </location>
</feature>
<comment type="caution">
    <text evidence="2">The sequence shown here is derived from an EMBL/GenBank/DDBJ whole genome shotgun (WGS) entry which is preliminary data.</text>
</comment>
<feature type="transmembrane region" description="Helical" evidence="1">
    <location>
        <begin position="292"/>
        <end position="312"/>
    </location>
</feature>
<feature type="transmembrane region" description="Helical" evidence="1">
    <location>
        <begin position="366"/>
        <end position="383"/>
    </location>
</feature>
<feature type="transmembrane region" description="Helical" evidence="1">
    <location>
        <begin position="265"/>
        <end position="286"/>
    </location>
</feature>
<evidence type="ECO:0000256" key="1">
    <source>
        <dbReference type="SAM" id="Phobius"/>
    </source>
</evidence>
<accession>A0A1S2VJX8</accession>
<keyword evidence="1" id="KW-0812">Transmembrane</keyword>
<keyword evidence="1" id="KW-1133">Transmembrane helix</keyword>
<feature type="transmembrane region" description="Helical" evidence="1">
    <location>
        <begin position="178"/>
        <end position="197"/>
    </location>
</feature>
<feature type="transmembrane region" description="Helical" evidence="1">
    <location>
        <begin position="324"/>
        <end position="346"/>
    </location>
</feature>
<name>A0A1S2VJX8_9BACT</name>
<evidence type="ECO:0000313" key="2">
    <source>
        <dbReference type="EMBL" id="OIN58496.1"/>
    </source>
</evidence>
<evidence type="ECO:0000313" key="3">
    <source>
        <dbReference type="Proteomes" id="UP000181790"/>
    </source>
</evidence>
<proteinExistence type="predicted"/>